<evidence type="ECO:0000313" key="7">
    <source>
        <dbReference type="EMBL" id="BBN97998.1"/>
    </source>
</evidence>
<dbReference type="EMBL" id="AP021853">
    <property type="protein sequence ID" value="BBN97998.1"/>
    <property type="molecule type" value="Genomic_DNA"/>
</dbReference>
<keyword evidence="3" id="KW-0520">NAD</keyword>
<reference evidence="8 9" key="1">
    <citation type="submission" date="2018-01" db="EMBL/GenBank/DDBJ databases">
        <title>Complete genome sequencing of Sporolactobacillus terrae DLG3.</title>
        <authorList>
            <person name="Nam Y.-D."/>
            <person name="Kang J."/>
            <person name="Chung W.-H."/>
        </authorList>
    </citation>
    <scope>NUCLEOTIDE SEQUENCE [LARGE SCALE GENOMIC DNA]</scope>
    <source>
        <strain evidence="8 9">DLG3</strain>
    </source>
</reference>
<keyword evidence="2 4" id="KW-0560">Oxidoreductase</keyword>
<dbReference type="Proteomes" id="UP000326951">
    <property type="component" value="Chromosome"/>
</dbReference>
<evidence type="ECO:0000313" key="10">
    <source>
        <dbReference type="Proteomes" id="UP000326951"/>
    </source>
</evidence>
<feature type="domain" description="D-isomer specific 2-hydroxyacid dehydrogenase NAD-binding" evidence="6">
    <location>
        <begin position="113"/>
        <end position="282"/>
    </location>
</feature>
<evidence type="ECO:0000313" key="9">
    <source>
        <dbReference type="Proteomes" id="UP000285882"/>
    </source>
</evidence>
<dbReference type="Gene3D" id="3.40.50.720">
    <property type="entry name" value="NAD(P)-binding Rossmann-like Domain"/>
    <property type="match status" value="2"/>
</dbReference>
<dbReference type="STRING" id="1449983.GCA_000647835_02143"/>
<dbReference type="InterPro" id="IPR006139">
    <property type="entry name" value="D-isomer_2_OHA_DH_cat_dom"/>
</dbReference>
<sequence length="321" mass="35324">MQILFCVGKSYVAIHQQMVDRLEKMGAEVRCLMYDQAANKAVVKEAIRDAHVCITAIAPCDREVIEAAPRLRYILKTGTGLDNVAIDAATEREIMVSNAPGENATSVAELAFGQLIALSRMIPMFDRGTKQGKWPSGDAYELDGKTIGIIGFGSIGQKVARYADAFNMRVIAYGNYQDHDAAARLKARFVALNQLLRESDYVVISTALSTSNYHLIDQQALSRMKQTAFLVNISRGALIDEPVLMDALRRKQIAGAALDVFEKEPPRALPELDNLIVTPHVAGTTRESIARVAQVTVDNIDKFMRGEQPNFVVNEKALKKA</sequence>
<dbReference type="PANTHER" id="PTHR43761:SF1">
    <property type="entry name" value="D-ISOMER SPECIFIC 2-HYDROXYACID DEHYDROGENASE CATALYTIC DOMAIN-CONTAINING PROTEIN-RELATED"/>
    <property type="match status" value="1"/>
</dbReference>
<accession>A0A410D6M6</accession>
<proteinExistence type="inferred from homology"/>
<evidence type="ECO:0000256" key="2">
    <source>
        <dbReference type="ARBA" id="ARBA00023002"/>
    </source>
</evidence>
<dbReference type="InterPro" id="IPR036291">
    <property type="entry name" value="NAD(P)-bd_dom_sf"/>
</dbReference>
<dbReference type="InterPro" id="IPR029753">
    <property type="entry name" value="D-isomer_DH_CS"/>
</dbReference>
<feature type="domain" description="D-isomer specific 2-hydroxyacid dehydrogenase catalytic" evidence="5">
    <location>
        <begin position="13"/>
        <end position="314"/>
    </location>
</feature>
<dbReference type="Pfam" id="PF00389">
    <property type="entry name" value="2-Hacid_dh"/>
    <property type="match status" value="1"/>
</dbReference>
<dbReference type="InterPro" id="IPR006140">
    <property type="entry name" value="D-isomer_DH_NAD-bd"/>
</dbReference>
<dbReference type="PROSITE" id="PS00671">
    <property type="entry name" value="D_2_HYDROXYACID_DH_3"/>
    <property type="match status" value="1"/>
</dbReference>
<dbReference type="SUPFAM" id="SSF52283">
    <property type="entry name" value="Formate/glycerate dehydrogenase catalytic domain-like"/>
    <property type="match status" value="1"/>
</dbReference>
<evidence type="ECO:0000259" key="5">
    <source>
        <dbReference type="Pfam" id="PF00389"/>
    </source>
</evidence>
<dbReference type="Pfam" id="PF02826">
    <property type="entry name" value="2-Hacid_dh_C"/>
    <property type="match status" value="1"/>
</dbReference>
<dbReference type="RefSeq" id="WP_128166232.1">
    <property type="nucleotide sequence ID" value="NZ_AP021853.1"/>
</dbReference>
<dbReference type="PANTHER" id="PTHR43761">
    <property type="entry name" value="D-ISOMER SPECIFIC 2-HYDROXYACID DEHYDROGENASE FAMILY PROTEIN (AFU_ORTHOLOGUE AFUA_1G13630)"/>
    <property type="match status" value="1"/>
</dbReference>
<dbReference type="EMBL" id="CP025688">
    <property type="protein sequence ID" value="QAA21731.1"/>
    <property type="molecule type" value="Genomic_DNA"/>
</dbReference>
<dbReference type="GO" id="GO:0051287">
    <property type="term" value="F:NAD binding"/>
    <property type="evidence" value="ECO:0007669"/>
    <property type="project" value="InterPro"/>
</dbReference>
<reference evidence="7 10" key="2">
    <citation type="submission" date="2019-09" db="EMBL/GenBank/DDBJ databases">
        <title>Complete genome sequence of Sporolactobacillus terrae 70-3.</title>
        <authorList>
            <person name="Tanaka N."/>
            <person name="Shiwa Y."/>
            <person name="Fujita N."/>
            <person name="Tanasupawat S."/>
        </authorList>
    </citation>
    <scope>NUCLEOTIDE SEQUENCE [LARGE SCALE GENOMIC DNA]</scope>
    <source>
        <strain evidence="7 10">70-3</strain>
    </source>
</reference>
<evidence type="ECO:0000259" key="6">
    <source>
        <dbReference type="Pfam" id="PF02826"/>
    </source>
</evidence>
<dbReference type="InterPro" id="IPR050418">
    <property type="entry name" value="D-iso_2-hydroxyacid_DH_PdxB"/>
</dbReference>
<dbReference type="Proteomes" id="UP000285882">
    <property type="component" value="Chromosome"/>
</dbReference>
<gene>
    <name evidence="8" type="ORF">C0674_03330</name>
    <name evidence="7" type="ORF">St703_07030</name>
</gene>
<keyword evidence="9" id="KW-1185">Reference proteome</keyword>
<evidence type="ECO:0000256" key="1">
    <source>
        <dbReference type="ARBA" id="ARBA00005854"/>
    </source>
</evidence>
<dbReference type="FunFam" id="3.40.50.720:FF:000203">
    <property type="entry name" value="D-3-phosphoglycerate dehydrogenase (SerA)"/>
    <property type="match status" value="1"/>
</dbReference>
<evidence type="ECO:0000256" key="4">
    <source>
        <dbReference type="RuleBase" id="RU003719"/>
    </source>
</evidence>
<evidence type="ECO:0000256" key="3">
    <source>
        <dbReference type="ARBA" id="ARBA00023027"/>
    </source>
</evidence>
<comment type="similarity">
    <text evidence="1 4">Belongs to the D-isomer specific 2-hydroxyacid dehydrogenase family.</text>
</comment>
<dbReference type="GO" id="GO:0016616">
    <property type="term" value="F:oxidoreductase activity, acting on the CH-OH group of donors, NAD or NADP as acceptor"/>
    <property type="evidence" value="ECO:0007669"/>
    <property type="project" value="InterPro"/>
</dbReference>
<evidence type="ECO:0000313" key="8">
    <source>
        <dbReference type="EMBL" id="QAA21731.1"/>
    </source>
</evidence>
<name>A0A410D6M6_9BACL</name>
<dbReference type="SUPFAM" id="SSF51735">
    <property type="entry name" value="NAD(P)-binding Rossmann-fold domains"/>
    <property type="match status" value="1"/>
</dbReference>
<organism evidence="7 10">
    <name type="scientific">Sporolactobacillus terrae</name>
    <dbReference type="NCBI Taxonomy" id="269673"/>
    <lineage>
        <taxon>Bacteria</taxon>
        <taxon>Bacillati</taxon>
        <taxon>Bacillota</taxon>
        <taxon>Bacilli</taxon>
        <taxon>Bacillales</taxon>
        <taxon>Sporolactobacillaceae</taxon>
        <taxon>Sporolactobacillus</taxon>
    </lineage>
</organism>
<dbReference type="AlphaFoldDB" id="A0A410D6M6"/>
<protein>
    <submittedName>
        <fullName evidence="7">4-phosphoerythronate dehydrogenase</fullName>
    </submittedName>
    <submittedName>
        <fullName evidence="8">Glycerate dehydrogenase</fullName>
    </submittedName>
</protein>